<organism evidence="2 3">
    <name type="scientific">Candidatus Eisenbergiella pullistercoris</name>
    <dbReference type="NCBI Taxonomy" id="2838555"/>
    <lineage>
        <taxon>Bacteria</taxon>
        <taxon>Bacillati</taxon>
        <taxon>Bacillota</taxon>
        <taxon>Clostridia</taxon>
        <taxon>Lachnospirales</taxon>
        <taxon>Lachnospiraceae</taxon>
        <taxon>Eisenbergiella</taxon>
    </lineage>
</organism>
<dbReference type="Proteomes" id="UP000824007">
    <property type="component" value="Unassembled WGS sequence"/>
</dbReference>
<dbReference type="AlphaFoldDB" id="A0A9D2C5Q4"/>
<dbReference type="EMBL" id="DXDD01000037">
    <property type="protein sequence ID" value="HIY59618.1"/>
    <property type="molecule type" value="Genomic_DNA"/>
</dbReference>
<reference evidence="2" key="1">
    <citation type="journal article" date="2021" name="PeerJ">
        <title>Extensive microbial diversity within the chicken gut microbiome revealed by metagenomics and culture.</title>
        <authorList>
            <person name="Gilroy R."/>
            <person name="Ravi A."/>
            <person name="Getino M."/>
            <person name="Pursley I."/>
            <person name="Horton D.L."/>
            <person name="Alikhan N.F."/>
            <person name="Baker D."/>
            <person name="Gharbi K."/>
            <person name="Hall N."/>
            <person name="Watson M."/>
            <person name="Adriaenssens E.M."/>
            <person name="Foster-Nyarko E."/>
            <person name="Jarju S."/>
            <person name="Secka A."/>
            <person name="Antonio M."/>
            <person name="Oren A."/>
            <person name="Chaudhuri R.R."/>
            <person name="La Ragione R."/>
            <person name="Hildebrand F."/>
            <person name="Pallen M.J."/>
        </authorList>
    </citation>
    <scope>NUCLEOTIDE SEQUENCE</scope>
    <source>
        <strain evidence="2">ChiSxjej3B15-24422</strain>
    </source>
</reference>
<protein>
    <submittedName>
        <fullName evidence="2">Uncharacterized protein</fullName>
    </submittedName>
</protein>
<comment type="caution">
    <text evidence="2">The sequence shown here is derived from an EMBL/GenBank/DDBJ whole genome shotgun (WGS) entry which is preliminary data.</text>
</comment>
<evidence type="ECO:0000313" key="3">
    <source>
        <dbReference type="Proteomes" id="UP000824007"/>
    </source>
</evidence>
<evidence type="ECO:0000313" key="2">
    <source>
        <dbReference type="EMBL" id="HIY59618.1"/>
    </source>
</evidence>
<sequence length="584" mass="66025">MGIFIDLYIAEDVTDEEWAPVYEESLKLARAFHLMDSQAPEMYGHRLVCGIPSGQKGGERGWRAVGDSVTMGRAEEQSLPAKLSGAREQREGGPGSAGWSAAAGGIGPAGRSGSPGQNDPAGRKSLSGQNGAGGKGAHGRIIICGRGLDGYRGGSGRRFAQSVVSDPLLAAAPGRTMLDFRDPRCEGGLHFWGNKTQGEAYHIYLLAIGCMIEDRLEGRACVDGDITIGQCRRAVRMATRYLDRPVRLPARCVPERLYRRIRSLPLKKQETLNVFHNLYLGEPDGAYGSFIREHFSREEQSFFWKREFRGLRIGSPGFASALRDYLNLGNSLEDLCRYVQFVDRDGTEYYQAFVEALMKSKLFLKKKDLRDCLEIDREEEAPYSIYTLLAQFALSGAKNYSVNRYIPPEEIRETLERFIGGYCDVRGIMADYLKRAAQKEPSSVLNDLMDKKVENLRKRQEAYDICEYRELLQYEPGARIEPGVEEHCRKFLDFYRSLCGEECFERLMKGTAEEKNAFLVSQNADIFLMEERWKAIFADVEACPDHFRRYYPMVRIQGDENGRWVICAYVSNDALYRHFEEGGK</sequence>
<feature type="region of interest" description="Disordered" evidence="1">
    <location>
        <begin position="73"/>
        <end position="136"/>
    </location>
</feature>
<evidence type="ECO:0000256" key="1">
    <source>
        <dbReference type="SAM" id="MobiDB-lite"/>
    </source>
</evidence>
<proteinExistence type="predicted"/>
<name>A0A9D2C5Q4_9FIRM</name>
<gene>
    <name evidence="2" type="ORF">H9831_02885</name>
</gene>
<accession>A0A9D2C5Q4</accession>
<reference evidence="2" key="2">
    <citation type="submission" date="2021-04" db="EMBL/GenBank/DDBJ databases">
        <authorList>
            <person name="Gilroy R."/>
        </authorList>
    </citation>
    <scope>NUCLEOTIDE SEQUENCE</scope>
    <source>
        <strain evidence="2">ChiSxjej3B15-24422</strain>
    </source>
</reference>